<evidence type="ECO:0008006" key="3">
    <source>
        <dbReference type="Google" id="ProtNLM"/>
    </source>
</evidence>
<dbReference type="PhylomeDB" id="A0A0G4HK88"/>
<proteinExistence type="predicted"/>
<dbReference type="PANTHER" id="PTHR33099">
    <property type="entry name" value="FE2OG DIOXYGENASE DOMAIN-CONTAINING PROTEIN"/>
    <property type="match status" value="1"/>
</dbReference>
<accession>A0A0G4HK88</accession>
<name>A0A0G4HK88_9ALVE</name>
<feature type="compositionally biased region" description="Acidic residues" evidence="1">
    <location>
        <begin position="172"/>
        <end position="192"/>
    </location>
</feature>
<evidence type="ECO:0000313" key="2">
    <source>
        <dbReference type="EMBL" id="CEM44466.1"/>
    </source>
</evidence>
<feature type="region of interest" description="Disordered" evidence="1">
    <location>
        <begin position="169"/>
        <end position="208"/>
    </location>
</feature>
<feature type="region of interest" description="Disordered" evidence="1">
    <location>
        <begin position="551"/>
        <end position="594"/>
    </location>
</feature>
<protein>
    <recommendedName>
        <fullName evidence="3">Prolyl 4-hydroxylase alpha subunit Fe(2+) 2OG dioxygenase domain-containing protein</fullName>
    </recommendedName>
</protein>
<dbReference type="PANTHER" id="PTHR33099:SF7">
    <property type="entry name" value="MYND-TYPE DOMAIN-CONTAINING PROTEIN"/>
    <property type="match status" value="1"/>
</dbReference>
<dbReference type="Gene3D" id="2.60.120.620">
    <property type="entry name" value="q2cbj1_9rhob like domain"/>
    <property type="match status" value="1"/>
</dbReference>
<reference evidence="2" key="1">
    <citation type="submission" date="2014-11" db="EMBL/GenBank/DDBJ databases">
        <authorList>
            <person name="Otto D Thomas"/>
            <person name="Naeem Raeece"/>
        </authorList>
    </citation>
    <scope>NUCLEOTIDE SEQUENCE</scope>
</reference>
<sequence length="594" mass="64561">MTAKAFQKVLDGLPNALWCSGVSEHVPTIKLRLGSEGDEEQRKLLNVKNPDDLAALVSVCETAPCGKGTEDVKDLGVRSTVQTDVSVVEVNFEGLQEALDEVQRKLAPFSSLSAEFYKLLVYRQGDFFKPHRDSKKGDGHILTLAVDCGCECRGGTLKFLGGQLLNRKEYGEGDEEDESEEEWVEEEDEDGKDAEQETQFGEGGAPATAAAAATGDVKACKGGGIERLSTSGETGEQWMSGGRGGSWCCWINSVFHEVTSMRGGKRVTAVFNISCADAKGGLPVMEEGPRFARRSVLSSDSVPFPPQERSFESLQQETSEADHHSVSPSPSSGGTFLFFPLLQMPGEALEEFVSFLDAVTLCALKTSGRFLASRIFLEDFVAASLGRIVHPPTEEKGKEGEGTVAPCEWLIIPMRNTYSFYGTQRGKPLPIERHAQIFGADRIVYEGIRKAVGEPPMIFQSAAVVYKKEEEWKRMREEEKQKRTPCAYGYDVEGNVRLAWFPLHIPDPVKAPDQPPSFCLKTAKALEKERDYSGLALQAVSWLRDLLTAPSADGDASDGGSSVEGGHRDGVTTLGPGDANGYCHRRPPSASAGC</sequence>
<dbReference type="EMBL" id="CDMZ01002937">
    <property type="protein sequence ID" value="CEM44466.1"/>
    <property type="molecule type" value="Genomic_DNA"/>
</dbReference>
<feature type="region of interest" description="Disordered" evidence="1">
    <location>
        <begin position="297"/>
        <end position="331"/>
    </location>
</feature>
<evidence type="ECO:0000256" key="1">
    <source>
        <dbReference type="SAM" id="MobiDB-lite"/>
    </source>
</evidence>
<dbReference type="VEuPathDB" id="CryptoDB:Cvel_7177"/>
<gene>
    <name evidence="2" type="ORF">Cvel_7177</name>
</gene>
<feature type="compositionally biased region" description="Low complexity" evidence="1">
    <location>
        <begin position="551"/>
        <end position="561"/>
    </location>
</feature>
<organism evidence="2">
    <name type="scientific">Chromera velia CCMP2878</name>
    <dbReference type="NCBI Taxonomy" id="1169474"/>
    <lineage>
        <taxon>Eukaryota</taxon>
        <taxon>Sar</taxon>
        <taxon>Alveolata</taxon>
        <taxon>Colpodellida</taxon>
        <taxon>Chromeraceae</taxon>
        <taxon>Chromera</taxon>
    </lineage>
</organism>
<dbReference type="AlphaFoldDB" id="A0A0G4HK88"/>